<accession>A0A5C2SEB0</accession>
<keyword evidence="3" id="KW-1185">Reference proteome</keyword>
<organism evidence="2 3">
    <name type="scientific">Lentinus tigrinus ALCF2SS1-6</name>
    <dbReference type="NCBI Taxonomy" id="1328759"/>
    <lineage>
        <taxon>Eukaryota</taxon>
        <taxon>Fungi</taxon>
        <taxon>Dikarya</taxon>
        <taxon>Basidiomycota</taxon>
        <taxon>Agaricomycotina</taxon>
        <taxon>Agaricomycetes</taxon>
        <taxon>Polyporales</taxon>
        <taxon>Polyporaceae</taxon>
        <taxon>Lentinus</taxon>
    </lineage>
</organism>
<reference evidence="2" key="1">
    <citation type="journal article" date="2018" name="Genome Biol. Evol.">
        <title>Genomics and development of Lentinus tigrinus, a white-rot wood-decaying mushroom with dimorphic fruiting bodies.</title>
        <authorList>
            <person name="Wu B."/>
            <person name="Xu Z."/>
            <person name="Knudson A."/>
            <person name="Carlson A."/>
            <person name="Chen N."/>
            <person name="Kovaka S."/>
            <person name="LaButti K."/>
            <person name="Lipzen A."/>
            <person name="Pennachio C."/>
            <person name="Riley R."/>
            <person name="Schakwitz W."/>
            <person name="Umezawa K."/>
            <person name="Ohm R.A."/>
            <person name="Grigoriev I.V."/>
            <person name="Nagy L.G."/>
            <person name="Gibbons J."/>
            <person name="Hibbett D."/>
        </authorList>
    </citation>
    <scope>NUCLEOTIDE SEQUENCE [LARGE SCALE GENOMIC DNA]</scope>
    <source>
        <strain evidence="2">ALCF2SS1-6</strain>
    </source>
</reference>
<dbReference type="EMBL" id="ML122262">
    <property type="protein sequence ID" value="RPD61479.1"/>
    <property type="molecule type" value="Genomic_DNA"/>
</dbReference>
<sequence>MSAYEKQSYSGMEDAIFPSFFHGKCLDDDGNTPPGCPNPDCPVVCGTPGSMVHFYSKLRYIAFNQTYHLLEALAAPGSDTYQKVEDMVMAAAKQSPQKRRIYSRVFPRGYAGAPVNAMQNNQQGSSAPVPPVPAPGSGSHMAHAPGAGAPAAGEDALPGSRAGSSHQPAVFSELLSGDSGLSSLSSKNSNGLPLPGLKRRSQDIKAGLRSILQQIYSLLQQRCGGDGEGNTNGLADCSWEEEMKEYILSFP</sequence>
<feature type="compositionally biased region" description="Low complexity" evidence="1">
    <location>
        <begin position="135"/>
        <end position="153"/>
    </location>
</feature>
<dbReference type="STRING" id="1328759.A0A5C2SEB0"/>
<proteinExistence type="predicted"/>
<protein>
    <submittedName>
        <fullName evidence="2">Uncharacterized protein</fullName>
    </submittedName>
</protein>
<evidence type="ECO:0000313" key="3">
    <source>
        <dbReference type="Proteomes" id="UP000313359"/>
    </source>
</evidence>
<dbReference type="Proteomes" id="UP000313359">
    <property type="component" value="Unassembled WGS sequence"/>
</dbReference>
<evidence type="ECO:0000313" key="2">
    <source>
        <dbReference type="EMBL" id="RPD61479.1"/>
    </source>
</evidence>
<name>A0A5C2SEB0_9APHY</name>
<dbReference type="OrthoDB" id="3255642at2759"/>
<dbReference type="AlphaFoldDB" id="A0A5C2SEB0"/>
<gene>
    <name evidence="2" type="ORF">L227DRAFT_574555</name>
</gene>
<evidence type="ECO:0000256" key="1">
    <source>
        <dbReference type="SAM" id="MobiDB-lite"/>
    </source>
</evidence>
<feature type="region of interest" description="Disordered" evidence="1">
    <location>
        <begin position="113"/>
        <end position="167"/>
    </location>
</feature>